<dbReference type="GeneID" id="64634985"/>
<evidence type="ECO:0000313" key="2">
    <source>
        <dbReference type="Proteomes" id="UP000807769"/>
    </source>
</evidence>
<dbReference type="Proteomes" id="UP000807769">
    <property type="component" value="Unassembled WGS sequence"/>
</dbReference>
<name>A0A9P7E0C4_9AGAM</name>
<gene>
    <name evidence="1" type="ORF">BJ212DRAFT_1485379</name>
</gene>
<reference evidence="1" key="1">
    <citation type="journal article" date="2020" name="New Phytol.">
        <title>Comparative genomics reveals dynamic genome evolution in host specialist ectomycorrhizal fungi.</title>
        <authorList>
            <person name="Lofgren L.A."/>
            <person name="Nguyen N.H."/>
            <person name="Vilgalys R."/>
            <person name="Ruytinx J."/>
            <person name="Liao H.L."/>
            <person name="Branco S."/>
            <person name="Kuo A."/>
            <person name="LaButti K."/>
            <person name="Lipzen A."/>
            <person name="Andreopoulos W."/>
            <person name="Pangilinan J."/>
            <person name="Riley R."/>
            <person name="Hundley H."/>
            <person name="Na H."/>
            <person name="Barry K."/>
            <person name="Grigoriev I.V."/>
            <person name="Stajich J.E."/>
            <person name="Kennedy P.G."/>
        </authorList>
    </citation>
    <scope>NUCLEOTIDE SEQUENCE</scope>
    <source>
        <strain evidence="1">MN1</strain>
    </source>
</reference>
<accession>A0A9P7E0C4</accession>
<sequence length="367" mass="39147">MSTPVDTSLTSLKASTAQIMAIISGAWQTPPGPSHFALTSQAHVVKDYGAGPPAQHHAFLLQGANHIWYTKLLTWEVLGDHIFDLSVATPPSTVLPPTPPLSTETRGKPFSGGVLEVVLPQLSNSPQSPWVLMKKPFGAATAYKSHLCVWDLGPSQPTPKTNPDAWSHQDHTVIKAPAPAPASLPSLSWAVPAAALNIPMPDLHAMAIVIQDGAAQITILEAHVAEQDGKIDTLQCIHEGLRREIINQYPSFPIPDPPANATSLLLDQSIPTSMSPPKSALPPLIDLSVAGIVPTPLKFENTSAIEGLLFEYNQVVHPEDPDMSGEIMDPGDPSNLVPGYNSSDNMDVEVDVEVKVEASSEEVDMAT</sequence>
<protein>
    <submittedName>
        <fullName evidence="1">Uncharacterized protein</fullName>
    </submittedName>
</protein>
<organism evidence="1 2">
    <name type="scientific">Suillus subaureus</name>
    <dbReference type="NCBI Taxonomy" id="48587"/>
    <lineage>
        <taxon>Eukaryota</taxon>
        <taxon>Fungi</taxon>
        <taxon>Dikarya</taxon>
        <taxon>Basidiomycota</taxon>
        <taxon>Agaricomycotina</taxon>
        <taxon>Agaricomycetes</taxon>
        <taxon>Agaricomycetidae</taxon>
        <taxon>Boletales</taxon>
        <taxon>Suillineae</taxon>
        <taxon>Suillaceae</taxon>
        <taxon>Suillus</taxon>
    </lineage>
</organism>
<evidence type="ECO:0000313" key="1">
    <source>
        <dbReference type="EMBL" id="KAG1807798.1"/>
    </source>
</evidence>
<dbReference type="RefSeq" id="XP_041188256.1">
    <property type="nucleotide sequence ID" value="XM_041340969.1"/>
</dbReference>
<comment type="caution">
    <text evidence="1">The sequence shown here is derived from an EMBL/GenBank/DDBJ whole genome shotgun (WGS) entry which is preliminary data.</text>
</comment>
<proteinExistence type="predicted"/>
<dbReference type="AlphaFoldDB" id="A0A9P7E0C4"/>
<dbReference type="EMBL" id="JABBWG010000041">
    <property type="protein sequence ID" value="KAG1807798.1"/>
    <property type="molecule type" value="Genomic_DNA"/>
</dbReference>
<dbReference type="OrthoDB" id="2691964at2759"/>
<keyword evidence="2" id="KW-1185">Reference proteome</keyword>